<dbReference type="AlphaFoldDB" id="A0A0F9S821"/>
<feature type="region of interest" description="Disordered" evidence="1">
    <location>
        <begin position="57"/>
        <end position="96"/>
    </location>
</feature>
<evidence type="ECO:0000256" key="1">
    <source>
        <dbReference type="SAM" id="MobiDB-lite"/>
    </source>
</evidence>
<evidence type="ECO:0000313" key="2">
    <source>
        <dbReference type="EMBL" id="KKN63199.1"/>
    </source>
</evidence>
<gene>
    <name evidence="2" type="ORF">LCGC14_0504690</name>
</gene>
<sequence length="96" mass="11138">MNWTKELPKGHGWYWVREKVSVPGSKTEAWEWTTPEIVLCFEDAQDDPVVQKMGSEDFETLESWEENAEAEWWGPIEEPKDEARPDTKSESPSPQA</sequence>
<reference evidence="2" key="1">
    <citation type="journal article" date="2015" name="Nature">
        <title>Complex archaea that bridge the gap between prokaryotes and eukaryotes.</title>
        <authorList>
            <person name="Spang A."/>
            <person name="Saw J.H."/>
            <person name="Jorgensen S.L."/>
            <person name="Zaremba-Niedzwiedzka K."/>
            <person name="Martijn J."/>
            <person name="Lind A.E."/>
            <person name="van Eijk R."/>
            <person name="Schleper C."/>
            <person name="Guy L."/>
            <person name="Ettema T.J."/>
        </authorList>
    </citation>
    <scope>NUCLEOTIDE SEQUENCE</scope>
</reference>
<proteinExistence type="predicted"/>
<accession>A0A0F9S821</accession>
<dbReference type="EMBL" id="LAZR01000598">
    <property type="protein sequence ID" value="KKN63199.1"/>
    <property type="molecule type" value="Genomic_DNA"/>
</dbReference>
<comment type="caution">
    <text evidence="2">The sequence shown here is derived from an EMBL/GenBank/DDBJ whole genome shotgun (WGS) entry which is preliminary data.</text>
</comment>
<name>A0A0F9S821_9ZZZZ</name>
<feature type="compositionally biased region" description="Basic and acidic residues" evidence="1">
    <location>
        <begin position="77"/>
        <end position="89"/>
    </location>
</feature>
<protein>
    <submittedName>
        <fullName evidence="2">Uncharacterized protein</fullName>
    </submittedName>
</protein>
<organism evidence="2">
    <name type="scientific">marine sediment metagenome</name>
    <dbReference type="NCBI Taxonomy" id="412755"/>
    <lineage>
        <taxon>unclassified sequences</taxon>
        <taxon>metagenomes</taxon>
        <taxon>ecological metagenomes</taxon>
    </lineage>
</organism>
<feature type="compositionally biased region" description="Acidic residues" evidence="1">
    <location>
        <begin position="57"/>
        <end position="69"/>
    </location>
</feature>